<dbReference type="KEGG" id="crq:GCK72_025842"/>
<organism evidence="1 2">
    <name type="scientific">Caenorhabditis remanei</name>
    <name type="common">Caenorhabditis vulgaris</name>
    <dbReference type="NCBI Taxonomy" id="31234"/>
    <lineage>
        <taxon>Eukaryota</taxon>
        <taxon>Metazoa</taxon>
        <taxon>Ecdysozoa</taxon>
        <taxon>Nematoda</taxon>
        <taxon>Chromadorea</taxon>
        <taxon>Rhabditida</taxon>
        <taxon>Rhabditina</taxon>
        <taxon>Rhabditomorpha</taxon>
        <taxon>Rhabditoidea</taxon>
        <taxon>Rhabditidae</taxon>
        <taxon>Peloderinae</taxon>
        <taxon>Caenorhabditis</taxon>
    </lineage>
</organism>
<reference evidence="1 2" key="1">
    <citation type="submission" date="2019-12" db="EMBL/GenBank/DDBJ databases">
        <title>Chromosome-level assembly of the Caenorhabditis remanei genome.</title>
        <authorList>
            <person name="Teterina A.A."/>
            <person name="Willis J.H."/>
            <person name="Phillips P.C."/>
        </authorList>
    </citation>
    <scope>NUCLEOTIDE SEQUENCE [LARGE SCALE GENOMIC DNA]</scope>
    <source>
        <strain evidence="1 2">PX506</strain>
        <tissue evidence="1">Whole organism</tissue>
    </source>
</reference>
<dbReference type="EMBL" id="WUAV01000006">
    <property type="protein sequence ID" value="KAF1749374.1"/>
    <property type="molecule type" value="Genomic_DNA"/>
</dbReference>
<protein>
    <submittedName>
        <fullName evidence="1">Uncharacterized protein</fullName>
    </submittedName>
</protein>
<dbReference type="Proteomes" id="UP000483820">
    <property type="component" value="Chromosome X"/>
</dbReference>
<dbReference type="CTD" id="9817442"/>
<evidence type="ECO:0000313" key="2">
    <source>
        <dbReference type="Proteomes" id="UP000483820"/>
    </source>
</evidence>
<proteinExistence type="predicted"/>
<name>A0A6A5G454_CAERE</name>
<gene>
    <name evidence="1" type="ORF">GCK72_025842</name>
</gene>
<evidence type="ECO:0000313" key="1">
    <source>
        <dbReference type="EMBL" id="KAF1749374.1"/>
    </source>
</evidence>
<dbReference type="RefSeq" id="XP_003105643.2">
    <property type="nucleotide sequence ID" value="XM_003105595.2"/>
</dbReference>
<accession>A0A6A5G454</accession>
<dbReference type="GeneID" id="9817442"/>
<comment type="caution">
    <text evidence="1">The sequence shown here is derived from an EMBL/GenBank/DDBJ whole genome shotgun (WGS) entry which is preliminary data.</text>
</comment>
<sequence>MSTLTIIEEEEEISVEEISETRDSESKLLLSDEELRDVYGKKRSLETLLIHPRAKTVSLQGYINMLTTYYDAFISYQVLKHTKKEREKLEGSMKRIANLEDLLIRVIVREEKLLTVLAEHKKRMTQ</sequence>
<dbReference type="AlphaFoldDB" id="A0A6A5G454"/>